<keyword evidence="3 11" id="KW-0285">Flavoprotein</keyword>
<name>A0A1E4TTY7_PACTA</name>
<dbReference type="InterPro" id="IPR002938">
    <property type="entry name" value="FAD-bd"/>
</dbReference>
<accession>A0A1E4TTY7</accession>
<dbReference type="Proteomes" id="UP000094236">
    <property type="component" value="Unassembled WGS sequence"/>
</dbReference>
<evidence type="ECO:0000256" key="3">
    <source>
        <dbReference type="ARBA" id="ARBA00022630"/>
    </source>
</evidence>
<evidence type="ECO:0000256" key="1">
    <source>
        <dbReference type="ARBA" id="ARBA00001974"/>
    </source>
</evidence>
<evidence type="ECO:0000256" key="9">
    <source>
        <dbReference type="ARBA" id="ARBA00023128"/>
    </source>
</evidence>
<evidence type="ECO:0000256" key="4">
    <source>
        <dbReference type="ARBA" id="ARBA00022688"/>
    </source>
</evidence>
<evidence type="ECO:0000256" key="8">
    <source>
        <dbReference type="ARBA" id="ARBA00023033"/>
    </source>
</evidence>
<organism evidence="13 14">
    <name type="scientific">Pachysolen tannophilus NRRL Y-2460</name>
    <dbReference type="NCBI Taxonomy" id="669874"/>
    <lineage>
        <taxon>Eukaryota</taxon>
        <taxon>Fungi</taxon>
        <taxon>Dikarya</taxon>
        <taxon>Ascomycota</taxon>
        <taxon>Saccharomycotina</taxon>
        <taxon>Pichiomycetes</taxon>
        <taxon>Pachysolenaceae</taxon>
        <taxon>Pachysolen</taxon>
    </lineage>
</organism>
<feature type="domain" description="FAD-binding" evidence="12">
    <location>
        <begin position="347"/>
        <end position="396"/>
    </location>
</feature>
<dbReference type="HAMAP" id="MF_03193">
    <property type="entry name" value="COQ6_monooxygenase"/>
    <property type="match status" value="1"/>
</dbReference>
<dbReference type="InterPro" id="IPR051205">
    <property type="entry name" value="UbiH/COQ6_monooxygenase"/>
</dbReference>
<feature type="domain" description="FAD-binding" evidence="12">
    <location>
        <begin position="23"/>
        <end position="273"/>
    </location>
</feature>
<dbReference type="STRING" id="669874.A0A1E4TTY7"/>
<dbReference type="Pfam" id="PF01494">
    <property type="entry name" value="FAD_binding_3"/>
    <property type="match status" value="2"/>
</dbReference>
<comment type="cofactor">
    <cofactor evidence="1 11">
        <name>FAD</name>
        <dbReference type="ChEBI" id="CHEBI:57692"/>
    </cofactor>
</comment>
<comment type="catalytic activity">
    <reaction evidence="11">
        <text>a 4-hydroxy-3-(all-trans-polyprenyl)benzoate + 2 reduced [2Fe-2S]-[ferredoxin] + O2 + 2 H(+) = a 3,4-dihydroxy-5-(all-trans-polyprenyl)benzoate + 2 oxidized [2Fe-2S]-[ferredoxin] + H2O</text>
        <dbReference type="Rhea" id="RHEA:81195"/>
        <dbReference type="Rhea" id="RHEA-COMP:9514"/>
        <dbReference type="Rhea" id="RHEA-COMP:10000"/>
        <dbReference type="Rhea" id="RHEA-COMP:10001"/>
        <dbReference type="Rhea" id="RHEA-COMP:10930"/>
        <dbReference type="ChEBI" id="CHEBI:15377"/>
        <dbReference type="ChEBI" id="CHEBI:15378"/>
        <dbReference type="ChEBI" id="CHEBI:15379"/>
        <dbReference type="ChEBI" id="CHEBI:33737"/>
        <dbReference type="ChEBI" id="CHEBI:33738"/>
        <dbReference type="ChEBI" id="CHEBI:64694"/>
        <dbReference type="ChEBI" id="CHEBI:78396"/>
        <dbReference type="EC" id="1.14.15.45"/>
    </reaction>
</comment>
<dbReference type="GO" id="GO:0071949">
    <property type="term" value="F:FAD binding"/>
    <property type="evidence" value="ECO:0007669"/>
    <property type="project" value="InterPro"/>
</dbReference>
<evidence type="ECO:0000256" key="6">
    <source>
        <dbReference type="ARBA" id="ARBA00022827"/>
    </source>
</evidence>
<dbReference type="PROSITE" id="PS01304">
    <property type="entry name" value="UBIH"/>
    <property type="match status" value="1"/>
</dbReference>
<keyword evidence="14" id="KW-1185">Reference proteome</keyword>
<comment type="subcellular location">
    <subcellularLocation>
        <location evidence="11">Mitochondrion inner membrane</location>
        <topology evidence="11">Peripheral membrane protein</topology>
        <orientation evidence="11">Matrix side</orientation>
    </subcellularLocation>
</comment>
<dbReference type="GO" id="GO:0031314">
    <property type="term" value="C:extrinsic component of mitochondrial inner membrane"/>
    <property type="evidence" value="ECO:0007669"/>
    <property type="project" value="UniProtKB-UniRule"/>
</dbReference>
<evidence type="ECO:0000313" key="13">
    <source>
        <dbReference type="EMBL" id="ODV95184.1"/>
    </source>
</evidence>
<keyword evidence="9 11" id="KW-0496">Mitochondrion</keyword>
<gene>
    <name evidence="11" type="primary">COQ6</name>
    <name evidence="13" type="ORF">PACTADRAFT_49932</name>
</gene>
<keyword evidence="6 11" id="KW-0274">FAD</keyword>
<comment type="similarity">
    <text evidence="2 11">Belongs to the UbiH/COQ6 family.</text>
</comment>
<dbReference type="GO" id="GO:0016712">
    <property type="term" value="F:oxidoreductase activity, acting on paired donors, with incorporation or reduction of molecular oxygen, reduced flavin or flavoprotein as one donor, and incorporation of one atom of oxygen"/>
    <property type="evidence" value="ECO:0007669"/>
    <property type="project" value="UniProtKB-UniRule"/>
</dbReference>
<dbReference type="EC" id="1.14.15.45" evidence="11"/>
<dbReference type="EC" id="1.14.15.46" evidence="11"/>
<dbReference type="OrthoDB" id="683240at2759"/>
<dbReference type="GO" id="GO:0106364">
    <property type="term" value="F:4-hydroxy-3-all-trans-polyprenylbenzoate oxygenase activity"/>
    <property type="evidence" value="ECO:0007669"/>
    <property type="project" value="UniProtKB-EC"/>
</dbReference>
<sequence length="470" mass="52705">MINCRLFARGLATVGTAVKNEVADVVIIGGGPAGLSLGAGLKNSPATSNLKIKIIESLNLLGPLKDFEKNAPEFFTNRVVSLTPTTVDFFKEIGSWKFIKEDRIQSYDDIIAYDGITNAKIEFTHDDIATMCENINIQSSLLERIEELNNNDSIDNQLEILDNTKVVNIGENDKNHWPVLELSNGTKIETRLLIGCDGFNSPARKFAKIENRGWSYNRWGIVATLQNEHESFRMPVAWQRFLPTGPIALLPMPDNYVSLVWTLTPELSNIAMKVKEENFVLLVNAAYRLDQDELNYIFKIAQDDEDSLPAELSWRLKQFSKNKDEKFLEENYPIMVSSMISKSRGKFPLKLSHSDTYVSERVALVGDAAHTTHPLAGQGLNMGQGDVKSLVKALEKASLRGLDIGSPLSLEPYFSERWPENHVLLGVVDKLHKIYSTDFMPIVKARSLGVDILNNLDFVKEFMIKQISGK</sequence>
<dbReference type="GO" id="GO:0120538">
    <property type="term" value="F:2-methoxy-6-polyprenolphenol 4-hydroxylase activity"/>
    <property type="evidence" value="ECO:0007669"/>
    <property type="project" value="UniProtKB-EC"/>
</dbReference>
<evidence type="ECO:0000256" key="2">
    <source>
        <dbReference type="ARBA" id="ARBA00005349"/>
    </source>
</evidence>
<dbReference type="EMBL" id="KV454014">
    <property type="protein sequence ID" value="ODV95184.1"/>
    <property type="molecule type" value="Genomic_DNA"/>
</dbReference>
<dbReference type="NCBIfam" id="TIGR01988">
    <property type="entry name" value="Ubi-OHases"/>
    <property type="match status" value="1"/>
</dbReference>
<keyword evidence="4 11" id="KW-0831">Ubiquinone biosynthesis</keyword>
<evidence type="ECO:0000256" key="7">
    <source>
        <dbReference type="ARBA" id="ARBA00023002"/>
    </source>
</evidence>
<evidence type="ECO:0000256" key="5">
    <source>
        <dbReference type="ARBA" id="ARBA00022792"/>
    </source>
</evidence>
<comment type="catalytic activity">
    <reaction evidence="11">
        <text>a 2-methoxy-6-(all-trans-polyprenyl)phenol + 2 reduced [2Fe-2S]-[ferredoxin] + O2 + 2 H(+) = a 2-methoxy-6-(all-trans-polyprenyl)benzene-1,4-diol + 2 oxidized [2Fe-2S]-[ferredoxin] + H2O</text>
        <dbReference type="Rhea" id="RHEA:81183"/>
        <dbReference type="Rhea" id="RHEA-COMP:9551"/>
        <dbReference type="Rhea" id="RHEA-COMP:10000"/>
        <dbReference type="Rhea" id="RHEA-COMP:10001"/>
        <dbReference type="Rhea" id="RHEA-COMP:10858"/>
        <dbReference type="ChEBI" id="CHEBI:15377"/>
        <dbReference type="ChEBI" id="CHEBI:15378"/>
        <dbReference type="ChEBI" id="CHEBI:15379"/>
        <dbReference type="ChEBI" id="CHEBI:33737"/>
        <dbReference type="ChEBI" id="CHEBI:33738"/>
        <dbReference type="ChEBI" id="CHEBI:62731"/>
        <dbReference type="ChEBI" id="CHEBI:84166"/>
        <dbReference type="EC" id="1.14.15.46"/>
    </reaction>
</comment>
<evidence type="ECO:0000256" key="10">
    <source>
        <dbReference type="ARBA" id="ARBA00023136"/>
    </source>
</evidence>
<keyword evidence="7 11" id="KW-0560">Oxidoreductase</keyword>
<dbReference type="InterPro" id="IPR000689">
    <property type="entry name" value="UbQ_mOase_COQ6"/>
</dbReference>
<dbReference type="InterPro" id="IPR036188">
    <property type="entry name" value="FAD/NAD-bd_sf"/>
</dbReference>
<evidence type="ECO:0000259" key="12">
    <source>
        <dbReference type="Pfam" id="PF01494"/>
    </source>
</evidence>
<proteinExistence type="inferred from homology"/>
<protein>
    <recommendedName>
        <fullName evidence="11">Ubiquinone biosynthesis monooxygenase COQ6, mitochondrial</fullName>
        <ecNumber evidence="11">1.14.15.45</ecNumber>
    </recommendedName>
    <alternativeName>
        <fullName evidence="11">2-methoxy-6-polyprenolphenol 4-hydroxylase</fullName>
        <ecNumber evidence="11">1.14.15.46</ecNumber>
    </alternativeName>
</protein>
<dbReference type="FunFam" id="3.50.50.60:FF:000021">
    <property type="entry name" value="Ubiquinone biosynthesis monooxygenase COQ6"/>
    <property type="match status" value="1"/>
</dbReference>
<dbReference type="InterPro" id="IPR010971">
    <property type="entry name" value="UbiH/COQ6"/>
</dbReference>
<evidence type="ECO:0000313" key="14">
    <source>
        <dbReference type="Proteomes" id="UP000094236"/>
    </source>
</evidence>
<comment type="subunit">
    <text evidence="11">Component of a multi-subunit COQ enzyme complex, composed of at least COQ3, COQ4, COQ5, COQ6, COQ7 and COQ9.</text>
</comment>
<reference evidence="14" key="1">
    <citation type="submission" date="2016-05" db="EMBL/GenBank/DDBJ databases">
        <title>Comparative genomics of biotechnologically important yeasts.</title>
        <authorList>
            <consortium name="DOE Joint Genome Institute"/>
            <person name="Riley R."/>
            <person name="Haridas S."/>
            <person name="Wolfe K.H."/>
            <person name="Lopes M.R."/>
            <person name="Hittinger C.T."/>
            <person name="Goker M."/>
            <person name="Salamov A."/>
            <person name="Wisecaver J."/>
            <person name="Long T.M."/>
            <person name="Aerts A.L."/>
            <person name="Barry K."/>
            <person name="Choi C."/>
            <person name="Clum A."/>
            <person name="Coughlan A.Y."/>
            <person name="Deshpande S."/>
            <person name="Douglass A.P."/>
            <person name="Hanson S.J."/>
            <person name="Klenk H.-P."/>
            <person name="Labutti K."/>
            <person name="Lapidus A."/>
            <person name="Lindquist E."/>
            <person name="Lipzen A."/>
            <person name="Meier-Kolthoff J.P."/>
            <person name="Ohm R.A."/>
            <person name="Otillar R.P."/>
            <person name="Pangilinan J."/>
            <person name="Peng Y."/>
            <person name="Rokas A."/>
            <person name="Rosa C.A."/>
            <person name="Scheuner C."/>
            <person name="Sibirny A.A."/>
            <person name="Slot J.C."/>
            <person name="Stielow J.B."/>
            <person name="Sun H."/>
            <person name="Kurtzman C.P."/>
            <person name="Blackwell M."/>
            <person name="Grigoriev I.V."/>
            <person name="Jeffries T.W."/>
        </authorList>
    </citation>
    <scope>NUCLEOTIDE SEQUENCE [LARGE SCALE GENOMIC DNA]</scope>
    <source>
        <strain evidence="14">NRRL Y-2460</strain>
    </source>
</reference>
<dbReference type="Gene3D" id="3.50.50.60">
    <property type="entry name" value="FAD/NAD(P)-binding domain"/>
    <property type="match status" value="2"/>
</dbReference>
<dbReference type="PANTHER" id="PTHR43876:SF7">
    <property type="entry name" value="UBIQUINONE BIOSYNTHESIS MONOOXYGENASE COQ6, MITOCHONDRIAL"/>
    <property type="match status" value="1"/>
</dbReference>
<comment type="function">
    <text evidence="11">FAD-dependent monooxygenase required for two non-consecutive steps during ubiquinone biosynthesis. Required for the C5-ring hydroxylation during ubiquinone biosynthesis by catalyzing the hydroxylation of 4-hydroxy-3-(all-trans-polyprenyl)benzoic acid to 3,4-dihydroxy-5-(all-trans-polyprenyl)benzoic acid. Also acts downstream of coq4, for the C1-hydroxylation during ubiquinone biosynthesis by catalyzing the hydroxylation of 2-methoxy-6-(all-trans-polyprenyl)phenol to 2-methoxy-6-(all-trans-polyprenyl)benzene-1,4-diol. The electrons required for the hydroxylation reaction are funneled indirectly to coq6 from NADPH via a ferredoxin/ferredoxin reductase system.</text>
</comment>
<evidence type="ECO:0000256" key="11">
    <source>
        <dbReference type="HAMAP-Rule" id="MF_03193"/>
    </source>
</evidence>
<keyword evidence="5 11" id="KW-0999">Mitochondrion inner membrane</keyword>
<comment type="pathway">
    <text evidence="11">Cofactor biosynthesis; ubiquinone biosynthesis.</text>
</comment>
<dbReference type="PANTHER" id="PTHR43876">
    <property type="entry name" value="UBIQUINONE BIOSYNTHESIS MONOOXYGENASE COQ6, MITOCHONDRIAL"/>
    <property type="match status" value="1"/>
</dbReference>
<dbReference type="UniPathway" id="UPA00232"/>
<keyword evidence="8 11" id="KW-0503">Monooxygenase</keyword>
<dbReference type="PRINTS" id="PR00420">
    <property type="entry name" value="RNGMNOXGNASE"/>
</dbReference>
<dbReference type="InterPro" id="IPR018168">
    <property type="entry name" value="Ubi_Hdrlase_CS"/>
</dbReference>
<dbReference type="SUPFAM" id="SSF51905">
    <property type="entry name" value="FAD/NAD(P)-binding domain"/>
    <property type="match status" value="1"/>
</dbReference>
<keyword evidence="10 11" id="KW-0472">Membrane</keyword>
<dbReference type="AlphaFoldDB" id="A0A1E4TTY7"/>